<evidence type="ECO:0000313" key="3">
    <source>
        <dbReference type="EMBL" id="OKO98270.1"/>
    </source>
</evidence>
<keyword evidence="3" id="KW-0067">ATP-binding</keyword>
<dbReference type="SUPFAM" id="SSF81383">
    <property type="entry name" value="F-box domain"/>
    <property type="match status" value="1"/>
</dbReference>
<feature type="compositionally biased region" description="Acidic residues" evidence="1">
    <location>
        <begin position="75"/>
        <end position="90"/>
    </location>
</feature>
<reference evidence="3 4" key="1">
    <citation type="submission" date="2016-10" db="EMBL/GenBank/DDBJ databases">
        <title>Genome sequence of the ascomycete fungus Penicillium subrubescens.</title>
        <authorList>
            <person name="De Vries R.P."/>
            <person name="Peng M."/>
            <person name="Dilokpimol A."/>
            <person name="Hilden K."/>
            <person name="Makela M.R."/>
            <person name="Grigoriev I."/>
            <person name="Riley R."/>
            <person name="Granchi Z."/>
        </authorList>
    </citation>
    <scope>NUCLEOTIDE SEQUENCE [LARGE SCALE GENOMIC DNA]</scope>
    <source>
        <strain evidence="3 4">CBS 132785</strain>
    </source>
</reference>
<name>A0A1Q5TDH3_9EURO</name>
<dbReference type="PROSITE" id="PS50181">
    <property type="entry name" value="FBOX"/>
    <property type="match status" value="1"/>
</dbReference>
<gene>
    <name evidence="3" type="ORF">PENSUB_9368</name>
</gene>
<feature type="compositionally biased region" description="Basic and acidic residues" evidence="1">
    <location>
        <begin position="117"/>
        <end position="128"/>
    </location>
</feature>
<protein>
    <submittedName>
        <fullName evidence="3">ATP-dependent RNA helicase, mitochondrial</fullName>
    </submittedName>
</protein>
<keyword evidence="3" id="KW-0347">Helicase</keyword>
<sequence>MMEKCNRQRGDIYCHLCGVSFNIARSRKPGEPDLASWDYAGQQCAEPGIEEVDLEKCAQNGCLAAISYPKNDGDNMLEDPDYVPPDEDDYSDPREYDSEYDSDTSMSISGDDNGDSDSDHDNENKDPQVDCYSDWLAETLNPQARFSGEPVGHFGFINKRYRNESVFPIKSTTLSDYDPEELEHIPSRTCTEANAYSGFSISLEEMKGCRTAQCLVHKSAIQDPSQSIEFHEPWEVSEDWFLSGLSDGIPSRDCGYPKVWPAQGGVDRPRAENINFDPEWTPPQDLPMPFHPWCFDIFCRQSKARLNRINISGLIKWRNAEFTYEDFHSFPWSGDVFEGQDQFWQHVPGKEYLAANPLYVPGLETFLLNAGRKEEDLSHDEMEEFEFSNKSHTSLQVGHDDVFVSLPPEIRLLLANFLDAGDLTNLRVASKTFTSLPNSVWRRLVREEMPWLWESWSDGEEDHVPSFWTTVTANDLLFLKEVREHYSAQLSDVGTPTSEAVNSLLPFPKEVPNQLRLLRGSTNWHGVYTQIKKNWSSLRGLRNRQRIWENVEEIIKRIEKYETQV</sequence>
<evidence type="ECO:0000259" key="2">
    <source>
        <dbReference type="PROSITE" id="PS50181"/>
    </source>
</evidence>
<keyword evidence="4" id="KW-1185">Reference proteome</keyword>
<accession>A0A1Q5TDH3</accession>
<dbReference type="AlphaFoldDB" id="A0A1Q5TDH3"/>
<comment type="caution">
    <text evidence="3">The sequence shown here is derived from an EMBL/GenBank/DDBJ whole genome shotgun (WGS) entry which is preliminary data.</text>
</comment>
<dbReference type="EMBL" id="MNBE01000673">
    <property type="protein sequence ID" value="OKO98270.1"/>
    <property type="molecule type" value="Genomic_DNA"/>
</dbReference>
<dbReference type="InterPro" id="IPR001810">
    <property type="entry name" value="F-box_dom"/>
</dbReference>
<dbReference type="STRING" id="1316194.A0A1Q5TDH3"/>
<proteinExistence type="predicted"/>
<evidence type="ECO:0000313" key="4">
    <source>
        <dbReference type="Proteomes" id="UP000186955"/>
    </source>
</evidence>
<dbReference type="Proteomes" id="UP000186955">
    <property type="component" value="Unassembled WGS sequence"/>
</dbReference>
<feature type="domain" description="F-box" evidence="2">
    <location>
        <begin position="400"/>
        <end position="444"/>
    </location>
</feature>
<dbReference type="InterPro" id="IPR036047">
    <property type="entry name" value="F-box-like_dom_sf"/>
</dbReference>
<dbReference type="GO" id="GO:0004386">
    <property type="term" value="F:helicase activity"/>
    <property type="evidence" value="ECO:0007669"/>
    <property type="project" value="UniProtKB-KW"/>
</dbReference>
<keyword evidence="3" id="KW-0378">Hydrolase</keyword>
<organism evidence="3 4">
    <name type="scientific">Penicillium subrubescens</name>
    <dbReference type="NCBI Taxonomy" id="1316194"/>
    <lineage>
        <taxon>Eukaryota</taxon>
        <taxon>Fungi</taxon>
        <taxon>Dikarya</taxon>
        <taxon>Ascomycota</taxon>
        <taxon>Pezizomycotina</taxon>
        <taxon>Eurotiomycetes</taxon>
        <taxon>Eurotiomycetidae</taxon>
        <taxon>Eurotiales</taxon>
        <taxon>Aspergillaceae</taxon>
        <taxon>Penicillium</taxon>
    </lineage>
</organism>
<feature type="region of interest" description="Disordered" evidence="1">
    <location>
        <begin position="69"/>
        <end position="129"/>
    </location>
</feature>
<keyword evidence="3" id="KW-0547">Nucleotide-binding</keyword>
<evidence type="ECO:0000256" key="1">
    <source>
        <dbReference type="SAM" id="MobiDB-lite"/>
    </source>
</evidence>